<reference evidence="1 2" key="1">
    <citation type="journal article" date="2017" name="Antonie Van Leeuwenhoek">
        <title>Rhizobium rhizosphaerae sp. nov., a novel species isolated from rice rhizosphere.</title>
        <authorList>
            <person name="Zhao J.J."/>
            <person name="Zhang J."/>
            <person name="Zhang R.J."/>
            <person name="Zhang C.W."/>
            <person name="Yin H.Q."/>
            <person name="Zhang X.X."/>
        </authorList>
    </citation>
    <scope>NUCLEOTIDE SEQUENCE [LARGE SCALE GENOMIC DNA]</scope>
    <source>
        <strain evidence="1 2">E3</strain>
    </source>
</reference>
<dbReference type="STRING" id="1127673.GLIP_1994"/>
<sequence>MLSVPTDENKKGVIYFYNAKCVVSGKFTQLVTIQLTISKFNQLQLSKFTTFVIT</sequence>
<keyword evidence="2" id="KW-1185">Reference proteome</keyword>
<dbReference type="Proteomes" id="UP000006334">
    <property type="component" value="Unassembled WGS sequence"/>
</dbReference>
<comment type="caution">
    <text evidence="1">The sequence shown here is derived from an EMBL/GenBank/DDBJ whole genome shotgun (WGS) entry which is preliminary data.</text>
</comment>
<organism evidence="1 2">
    <name type="scientific">Aliiglaciecola lipolytica E3</name>
    <dbReference type="NCBI Taxonomy" id="1127673"/>
    <lineage>
        <taxon>Bacteria</taxon>
        <taxon>Pseudomonadati</taxon>
        <taxon>Pseudomonadota</taxon>
        <taxon>Gammaproteobacteria</taxon>
        <taxon>Alteromonadales</taxon>
        <taxon>Alteromonadaceae</taxon>
        <taxon>Aliiglaciecola</taxon>
    </lineage>
</organism>
<accession>K6Y8T6</accession>
<proteinExistence type="predicted"/>
<protein>
    <submittedName>
        <fullName evidence="1">Uncharacterized protein</fullName>
    </submittedName>
</protein>
<gene>
    <name evidence="1" type="ORF">GLIP_1994</name>
</gene>
<evidence type="ECO:0000313" key="2">
    <source>
        <dbReference type="Proteomes" id="UP000006334"/>
    </source>
</evidence>
<dbReference type="AlphaFoldDB" id="K6Y8T6"/>
<dbReference type="EMBL" id="BAEN01000038">
    <property type="protein sequence ID" value="GAC14622.1"/>
    <property type="molecule type" value="Genomic_DNA"/>
</dbReference>
<name>K6Y8T6_9ALTE</name>
<evidence type="ECO:0000313" key="1">
    <source>
        <dbReference type="EMBL" id="GAC14622.1"/>
    </source>
</evidence>